<keyword evidence="2" id="KW-1185">Reference proteome</keyword>
<evidence type="ECO:0000313" key="2">
    <source>
        <dbReference type="Proteomes" id="UP001431783"/>
    </source>
</evidence>
<reference evidence="1 2" key="1">
    <citation type="submission" date="2023-03" db="EMBL/GenBank/DDBJ databases">
        <title>Genome insight into feeding habits of ladybird beetles.</title>
        <authorList>
            <person name="Li H.-S."/>
            <person name="Huang Y.-H."/>
            <person name="Pang H."/>
        </authorList>
    </citation>
    <scope>NUCLEOTIDE SEQUENCE [LARGE SCALE GENOMIC DNA]</scope>
    <source>
        <strain evidence="1">SYSU_2023b</strain>
        <tissue evidence="1">Whole body</tissue>
    </source>
</reference>
<name>A0AAW1VEL7_9CUCU</name>
<dbReference type="AlphaFoldDB" id="A0AAW1VEL7"/>
<evidence type="ECO:0000313" key="1">
    <source>
        <dbReference type="EMBL" id="KAK9892093.1"/>
    </source>
</evidence>
<sequence length="114" mass="13388">MKQSVLANLILNQYFLHFRCLIILTEQPAYFEYAGKQQIINLSIQTSTNNSVFIQDFTTSYHGCQGFVVDASKPIEVFEFLEDKIRHSLERFKSRRYFFIIRNKLKNLSAGIQD</sequence>
<dbReference type="EMBL" id="JARQZJ010000132">
    <property type="protein sequence ID" value="KAK9892093.1"/>
    <property type="molecule type" value="Genomic_DNA"/>
</dbReference>
<organism evidence="1 2">
    <name type="scientific">Henosepilachna vigintioctopunctata</name>
    <dbReference type="NCBI Taxonomy" id="420089"/>
    <lineage>
        <taxon>Eukaryota</taxon>
        <taxon>Metazoa</taxon>
        <taxon>Ecdysozoa</taxon>
        <taxon>Arthropoda</taxon>
        <taxon>Hexapoda</taxon>
        <taxon>Insecta</taxon>
        <taxon>Pterygota</taxon>
        <taxon>Neoptera</taxon>
        <taxon>Endopterygota</taxon>
        <taxon>Coleoptera</taxon>
        <taxon>Polyphaga</taxon>
        <taxon>Cucujiformia</taxon>
        <taxon>Coccinelloidea</taxon>
        <taxon>Coccinellidae</taxon>
        <taxon>Epilachninae</taxon>
        <taxon>Epilachnini</taxon>
        <taxon>Henosepilachna</taxon>
    </lineage>
</organism>
<proteinExistence type="predicted"/>
<protein>
    <submittedName>
        <fullName evidence="1">Uncharacterized protein</fullName>
    </submittedName>
</protein>
<gene>
    <name evidence="1" type="ORF">WA026_018295</name>
</gene>
<dbReference type="Proteomes" id="UP001431783">
    <property type="component" value="Unassembled WGS sequence"/>
</dbReference>
<accession>A0AAW1VEL7</accession>
<comment type="caution">
    <text evidence="1">The sequence shown here is derived from an EMBL/GenBank/DDBJ whole genome shotgun (WGS) entry which is preliminary data.</text>
</comment>